<keyword evidence="1" id="KW-0812">Transmembrane</keyword>
<feature type="transmembrane region" description="Helical" evidence="1">
    <location>
        <begin position="50"/>
        <end position="70"/>
    </location>
</feature>
<keyword evidence="3" id="KW-1185">Reference proteome</keyword>
<evidence type="ECO:0000256" key="1">
    <source>
        <dbReference type="SAM" id="Phobius"/>
    </source>
</evidence>
<name>A0A0F7VFJ7_PENBI</name>
<organism evidence="2 3">
    <name type="scientific">Penicillium brasilianum</name>
    <dbReference type="NCBI Taxonomy" id="104259"/>
    <lineage>
        <taxon>Eukaryota</taxon>
        <taxon>Fungi</taxon>
        <taxon>Dikarya</taxon>
        <taxon>Ascomycota</taxon>
        <taxon>Pezizomycotina</taxon>
        <taxon>Eurotiomycetes</taxon>
        <taxon>Eurotiomycetidae</taxon>
        <taxon>Eurotiales</taxon>
        <taxon>Aspergillaceae</taxon>
        <taxon>Penicillium</taxon>
    </lineage>
</organism>
<evidence type="ECO:0000313" key="2">
    <source>
        <dbReference type="EMBL" id="CEO60960.1"/>
    </source>
</evidence>
<dbReference type="Proteomes" id="UP000042958">
    <property type="component" value="Unassembled WGS sequence"/>
</dbReference>
<keyword evidence="1" id="KW-1133">Transmembrane helix</keyword>
<accession>A0A0F7VFJ7</accession>
<dbReference type="AlphaFoldDB" id="A0A0F7VFJ7"/>
<evidence type="ECO:0000313" key="3">
    <source>
        <dbReference type="Proteomes" id="UP000042958"/>
    </source>
</evidence>
<dbReference type="OrthoDB" id="2150604at2759"/>
<proteinExistence type="predicted"/>
<gene>
    <name evidence="2" type="ORF">PMG11_05396</name>
</gene>
<protein>
    <submittedName>
        <fullName evidence="2">Uncharacterized protein</fullName>
    </submittedName>
</protein>
<keyword evidence="1" id="KW-0472">Membrane</keyword>
<dbReference type="EMBL" id="CDHK01000004">
    <property type="protein sequence ID" value="CEO60960.1"/>
    <property type="molecule type" value="Genomic_DNA"/>
</dbReference>
<sequence length="158" mass="17742">MNSLRTVCYILTAPWQTWKVAVHQILLMPEHSTDRVTIMNLWRKNRKTEYSTVTIVGTILASVAITSVNGTEAAASHWTVLAFWHGTLTCSIFAVLIAFYLGVFIDMCETCMEGVPNLLQAIRHERGHAHHCGRQDGGTKIRSQYSAYFIFASHLSLS</sequence>
<feature type="transmembrane region" description="Helical" evidence="1">
    <location>
        <begin position="82"/>
        <end position="103"/>
    </location>
</feature>
<reference evidence="3" key="1">
    <citation type="journal article" date="2015" name="Genome Announc.">
        <title>Draft genome sequence of the fungus Penicillium brasilianum MG11.</title>
        <authorList>
            <person name="Horn F."/>
            <person name="Linde J."/>
            <person name="Mattern D.J."/>
            <person name="Walther G."/>
            <person name="Guthke R."/>
            <person name="Brakhage A.A."/>
            <person name="Valiante V."/>
        </authorList>
    </citation>
    <scope>NUCLEOTIDE SEQUENCE [LARGE SCALE GENOMIC DNA]</scope>
    <source>
        <strain evidence="3">MG11</strain>
    </source>
</reference>